<evidence type="ECO:0000256" key="8">
    <source>
        <dbReference type="ARBA" id="ARBA00023277"/>
    </source>
</evidence>
<dbReference type="InterPro" id="IPR005835">
    <property type="entry name" value="NTP_transferase_dom"/>
</dbReference>
<dbReference type="GO" id="GO:0005737">
    <property type="term" value="C:cytoplasm"/>
    <property type="evidence" value="ECO:0007669"/>
    <property type="project" value="UniProtKB-SubCell"/>
</dbReference>
<evidence type="ECO:0000256" key="1">
    <source>
        <dbReference type="ARBA" id="ARBA00001946"/>
    </source>
</evidence>
<evidence type="ECO:0000256" key="6">
    <source>
        <dbReference type="ARBA" id="ARBA00022723"/>
    </source>
</evidence>
<dbReference type="InterPro" id="IPR004446">
    <property type="entry name" value="Heptose_bisP_phosphatase"/>
</dbReference>
<evidence type="ECO:0000256" key="3">
    <source>
        <dbReference type="ARBA" id="ARBA00005628"/>
    </source>
</evidence>
<comment type="cofactor">
    <cofactor evidence="1">
        <name>Mg(2+)</name>
        <dbReference type="ChEBI" id="CHEBI:18420"/>
    </cofactor>
</comment>
<keyword evidence="12" id="KW-1185">Reference proteome</keyword>
<dbReference type="Pfam" id="PF08645">
    <property type="entry name" value="PNK3P"/>
    <property type="match status" value="1"/>
</dbReference>
<dbReference type="NCBIfam" id="TIGR01662">
    <property type="entry name" value="HAD-SF-IIIA"/>
    <property type="match status" value="1"/>
</dbReference>
<dbReference type="InterPro" id="IPR006543">
    <property type="entry name" value="Histidinol-phos"/>
</dbReference>
<dbReference type="PANTHER" id="PTHR42891">
    <property type="entry name" value="D-GLYCERO-BETA-D-MANNO-HEPTOSE-1,7-BISPHOSPHATE 7-PHOSPHATASE"/>
    <property type="match status" value="1"/>
</dbReference>
<keyword evidence="5" id="KW-0963">Cytoplasm</keyword>
<comment type="subcellular location">
    <subcellularLocation>
        <location evidence="2">Cytoplasm</location>
    </subcellularLocation>
</comment>
<dbReference type="STRING" id="1472378.AU381_10860"/>
<evidence type="ECO:0000256" key="9">
    <source>
        <dbReference type="ARBA" id="ARBA00031828"/>
    </source>
</evidence>
<comment type="similarity">
    <text evidence="3">Belongs to the GmhB family.</text>
</comment>
<dbReference type="InterPro" id="IPR023214">
    <property type="entry name" value="HAD_sf"/>
</dbReference>
<keyword evidence="6" id="KW-0479">Metal-binding</keyword>
<accession>A0A178XXL3</accession>
<dbReference type="GO" id="GO:0016791">
    <property type="term" value="F:phosphatase activity"/>
    <property type="evidence" value="ECO:0007669"/>
    <property type="project" value="InterPro"/>
</dbReference>
<keyword evidence="7" id="KW-0378">Hydrolase</keyword>
<dbReference type="Pfam" id="PF00483">
    <property type="entry name" value="NTP_transferase"/>
    <property type="match status" value="1"/>
</dbReference>
<reference evidence="11 12" key="1">
    <citation type="journal article" date="2016" name="Int. J. Syst. Evol. Microbiol.">
        <title>Ensifer glycinis sp. nov., an novel rhizobial species associated with Glycine spp.</title>
        <authorList>
            <person name="Yan H."/>
            <person name="Yan J."/>
            <person name="Sui X.H."/>
            <person name="Wang E.T."/>
            <person name="Chen W.X."/>
            <person name="Zhang X.X."/>
            <person name="Chen W.F."/>
        </authorList>
    </citation>
    <scope>NUCLEOTIDE SEQUENCE [LARGE SCALE GENOMIC DNA]</scope>
    <source>
        <strain evidence="11 12">CCBAU 23380</strain>
    </source>
</reference>
<dbReference type="CDD" id="cd07503">
    <property type="entry name" value="HAD_HisB-N"/>
    <property type="match status" value="1"/>
</dbReference>
<dbReference type="Gene3D" id="3.40.50.1000">
    <property type="entry name" value="HAD superfamily/HAD-like"/>
    <property type="match status" value="1"/>
</dbReference>
<dbReference type="InterPro" id="IPR036412">
    <property type="entry name" value="HAD-like_sf"/>
</dbReference>
<evidence type="ECO:0000256" key="7">
    <source>
        <dbReference type="ARBA" id="ARBA00022801"/>
    </source>
</evidence>
<dbReference type="AlphaFoldDB" id="A0A178XXL3"/>
<sequence>MTIALPRSPRAQQAYVEGRAYSRPRQAVILAGGRGTRMHPLTLDRPKPMVPVLGRPFLEYQIEQLRQEGFEKVLLLLGYLPDVVMDHFGDGSRFGLTIEYAVTDPDDLTSSRVSNARHLIDPCFLLLYCDNYWPMRMERLWQRFCAAGKPGMITVYSNKDGYSRGSVILDADDNVTVFDRLRTTPGLQGVEISYAILTDLALEFLPDEDTLFEEAIYTPLATQHRLAGFVSEHRYYSVGSIERLPATARFMSREKTILLDRDGVLNRKPPRAQYVCSPDQWEWIPGSKQALALLNDAGYRIIVISNQAGIARGAMSAADLDAVHQHMCAEAAAAGAKITAIYHCPHGWDEGCDCRKPKPGMLYEAQRDFDLDLTRTLFVGDDDRDGQAAEAADCLYAQVSEQSSLLDLTRQLLSTAGLEKND</sequence>
<dbReference type="SUPFAM" id="SSF53448">
    <property type="entry name" value="Nucleotide-diphospho-sugar transferases"/>
    <property type="match status" value="1"/>
</dbReference>
<dbReference type="InterPro" id="IPR013954">
    <property type="entry name" value="PNK3P"/>
</dbReference>
<evidence type="ECO:0000256" key="4">
    <source>
        <dbReference type="ARBA" id="ARBA00011245"/>
    </source>
</evidence>
<dbReference type="InterPro" id="IPR006549">
    <property type="entry name" value="HAD-SF_hydro_IIIA"/>
</dbReference>
<dbReference type="RefSeq" id="WP_064242167.1">
    <property type="nucleotide sequence ID" value="NZ_LPUX01000055.1"/>
</dbReference>
<dbReference type="PANTHER" id="PTHR42891:SF1">
    <property type="entry name" value="D-GLYCERO-BETA-D-MANNO-HEPTOSE-1,7-BISPHOSPHATE 7-PHOSPHATASE"/>
    <property type="match status" value="1"/>
</dbReference>
<name>A0A178XXL3_9HYPH</name>
<evidence type="ECO:0000313" key="11">
    <source>
        <dbReference type="EMBL" id="OAP40030.1"/>
    </source>
</evidence>
<comment type="caution">
    <text evidence="11">The sequence shown here is derived from an EMBL/GenBank/DDBJ whole genome shotgun (WGS) entry which is preliminary data.</text>
</comment>
<dbReference type="OrthoDB" id="9814110at2"/>
<dbReference type="GO" id="GO:0046872">
    <property type="term" value="F:metal ion binding"/>
    <property type="evidence" value="ECO:0007669"/>
    <property type="project" value="UniProtKB-KW"/>
</dbReference>
<comment type="subunit">
    <text evidence="4">Monomer.</text>
</comment>
<dbReference type="EMBL" id="LPUX01000055">
    <property type="protein sequence ID" value="OAP40030.1"/>
    <property type="molecule type" value="Genomic_DNA"/>
</dbReference>
<dbReference type="Gene3D" id="3.90.550.10">
    <property type="entry name" value="Spore Coat Polysaccharide Biosynthesis Protein SpsA, Chain A"/>
    <property type="match status" value="1"/>
</dbReference>
<dbReference type="GO" id="GO:0005975">
    <property type="term" value="P:carbohydrate metabolic process"/>
    <property type="evidence" value="ECO:0007669"/>
    <property type="project" value="InterPro"/>
</dbReference>
<evidence type="ECO:0000256" key="2">
    <source>
        <dbReference type="ARBA" id="ARBA00004496"/>
    </source>
</evidence>
<dbReference type="InterPro" id="IPR029044">
    <property type="entry name" value="Nucleotide-diphossugar_trans"/>
</dbReference>
<gene>
    <name evidence="11" type="ORF">AU381_10860</name>
</gene>
<proteinExistence type="inferred from homology"/>
<feature type="domain" description="Nucleotidyl transferase" evidence="10">
    <location>
        <begin position="27"/>
        <end position="178"/>
    </location>
</feature>
<dbReference type="SUPFAM" id="SSF56784">
    <property type="entry name" value="HAD-like"/>
    <property type="match status" value="1"/>
</dbReference>
<keyword evidence="8" id="KW-0119">Carbohydrate metabolism</keyword>
<dbReference type="Proteomes" id="UP000094025">
    <property type="component" value="Unassembled WGS sequence"/>
</dbReference>
<evidence type="ECO:0000259" key="10">
    <source>
        <dbReference type="Pfam" id="PF00483"/>
    </source>
</evidence>
<protein>
    <recommendedName>
        <fullName evidence="9">D,D-heptose 1,7-bisphosphate phosphatase</fullName>
    </recommendedName>
</protein>
<evidence type="ECO:0000256" key="5">
    <source>
        <dbReference type="ARBA" id="ARBA00022490"/>
    </source>
</evidence>
<organism evidence="11 12">
    <name type="scientific">Sinorhizobium glycinis</name>
    <dbReference type="NCBI Taxonomy" id="1472378"/>
    <lineage>
        <taxon>Bacteria</taxon>
        <taxon>Pseudomonadati</taxon>
        <taxon>Pseudomonadota</taxon>
        <taxon>Alphaproteobacteria</taxon>
        <taxon>Hyphomicrobiales</taxon>
        <taxon>Rhizobiaceae</taxon>
        <taxon>Sinorhizobium/Ensifer group</taxon>
        <taxon>Sinorhizobium</taxon>
    </lineage>
</organism>
<evidence type="ECO:0000313" key="12">
    <source>
        <dbReference type="Proteomes" id="UP000094025"/>
    </source>
</evidence>
<dbReference type="NCBIfam" id="TIGR01656">
    <property type="entry name" value="Histidinol-ppas"/>
    <property type="match status" value="1"/>
</dbReference>